<dbReference type="EnsemblMetazoa" id="GMOY003610-RA">
    <property type="protein sequence ID" value="GMOY003610-PA"/>
    <property type="gene ID" value="GMOY003610"/>
</dbReference>
<dbReference type="PhylomeDB" id="A0A1B0FIJ0"/>
<dbReference type="EMBL" id="CCAG010004207">
    <property type="status" value="NOT_ANNOTATED_CDS"/>
    <property type="molecule type" value="Genomic_DNA"/>
</dbReference>
<proteinExistence type="predicted"/>
<keyword evidence="5" id="KW-1185">Reference proteome</keyword>
<dbReference type="PANTHER" id="PTHR12243">
    <property type="entry name" value="MADF DOMAIN TRANSCRIPTION FACTOR"/>
    <property type="match status" value="1"/>
</dbReference>
<dbReference type="STRING" id="37546.A0A1B0FIJ0"/>
<keyword evidence="1" id="KW-0175">Coiled coil</keyword>
<evidence type="ECO:0000313" key="4">
    <source>
        <dbReference type="EnsemblMetazoa" id="GMOY003610-PA"/>
    </source>
</evidence>
<dbReference type="GO" id="GO:0006357">
    <property type="term" value="P:regulation of transcription by RNA polymerase II"/>
    <property type="evidence" value="ECO:0007669"/>
    <property type="project" value="TreeGrafter"/>
</dbReference>
<dbReference type="InterPro" id="IPR039353">
    <property type="entry name" value="TF_Adf1"/>
</dbReference>
<dbReference type="GO" id="GO:0005634">
    <property type="term" value="C:nucleus"/>
    <property type="evidence" value="ECO:0007669"/>
    <property type="project" value="TreeGrafter"/>
</dbReference>
<evidence type="ECO:0000259" key="3">
    <source>
        <dbReference type="PROSITE" id="PS51029"/>
    </source>
</evidence>
<feature type="region of interest" description="Disordered" evidence="2">
    <location>
        <begin position="205"/>
        <end position="236"/>
    </location>
</feature>
<dbReference type="PANTHER" id="PTHR12243:SF67">
    <property type="entry name" value="COREPRESSOR OF PANGOLIN, ISOFORM A-RELATED"/>
    <property type="match status" value="1"/>
</dbReference>
<dbReference type="AlphaFoldDB" id="A0A1B0FIJ0"/>
<feature type="compositionally biased region" description="Polar residues" evidence="2">
    <location>
        <begin position="227"/>
        <end position="236"/>
    </location>
</feature>
<dbReference type="GO" id="GO:0005667">
    <property type="term" value="C:transcription regulator complex"/>
    <property type="evidence" value="ECO:0007669"/>
    <property type="project" value="TreeGrafter"/>
</dbReference>
<evidence type="ECO:0000313" key="5">
    <source>
        <dbReference type="Proteomes" id="UP000092444"/>
    </source>
</evidence>
<name>A0A1B0FIJ0_GLOMM</name>
<reference evidence="4" key="1">
    <citation type="submission" date="2020-05" db="UniProtKB">
        <authorList>
            <consortium name="EnsemblMetazoa"/>
        </authorList>
    </citation>
    <scope>IDENTIFICATION</scope>
    <source>
        <strain evidence="4">Yale</strain>
    </source>
</reference>
<feature type="domain" description="MADF" evidence="3">
    <location>
        <begin position="26"/>
        <end position="117"/>
    </location>
</feature>
<evidence type="ECO:0000256" key="2">
    <source>
        <dbReference type="SAM" id="MobiDB-lite"/>
    </source>
</evidence>
<evidence type="ECO:0000256" key="1">
    <source>
        <dbReference type="SAM" id="Coils"/>
    </source>
</evidence>
<accession>A0A1B0FIJ0</accession>
<organism evidence="4 5">
    <name type="scientific">Glossina morsitans morsitans</name>
    <name type="common">Savannah tsetse fly</name>
    <dbReference type="NCBI Taxonomy" id="37546"/>
    <lineage>
        <taxon>Eukaryota</taxon>
        <taxon>Metazoa</taxon>
        <taxon>Ecdysozoa</taxon>
        <taxon>Arthropoda</taxon>
        <taxon>Hexapoda</taxon>
        <taxon>Insecta</taxon>
        <taxon>Pterygota</taxon>
        <taxon>Neoptera</taxon>
        <taxon>Endopterygota</taxon>
        <taxon>Diptera</taxon>
        <taxon>Brachycera</taxon>
        <taxon>Muscomorpha</taxon>
        <taxon>Hippoboscoidea</taxon>
        <taxon>Glossinidae</taxon>
        <taxon>Glossina</taxon>
    </lineage>
</organism>
<dbReference type="InterPro" id="IPR006578">
    <property type="entry name" value="MADF-dom"/>
</dbReference>
<dbReference type="SMART" id="SM00595">
    <property type="entry name" value="MADF"/>
    <property type="match status" value="1"/>
</dbReference>
<dbReference type="PROSITE" id="PS51029">
    <property type="entry name" value="MADF"/>
    <property type="match status" value="1"/>
</dbReference>
<dbReference type="Proteomes" id="UP000092444">
    <property type="component" value="Unassembled WGS sequence"/>
</dbReference>
<feature type="coiled-coil region" evidence="1">
    <location>
        <begin position="66"/>
        <end position="93"/>
    </location>
</feature>
<dbReference type="Pfam" id="PF10545">
    <property type="entry name" value="MADF_DNA_bdg"/>
    <property type="match status" value="1"/>
</dbReference>
<sequence length="236" mass="27980">MALVLKRKPGRPRRGESANFNEFDLTLIQHFKRHPVFYDCKHPKHRNREYTNRVWSRIADDLNMPINQIKTRINQLRNRYNFEKKRLQSLQQVDYTRSNTPRWTLYKHLNFLSDYVKAEAPYNFQEKTSPVMSIANKHSLMEGKYRHLQSSYFRNVPATAKDNVERRCEAFGQFLSLCLIEMDETQSLRLIEQFTIDLVKTLRRTSETERGEQNVDVDVEVTEKSESSQSDSGCHS</sequence>
<protein>
    <submittedName>
        <fullName evidence="4">MADF domain-containing protein</fullName>
    </submittedName>
</protein>